<evidence type="ECO:0000313" key="4">
    <source>
        <dbReference type="Proteomes" id="UP001472866"/>
    </source>
</evidence>
<feature type="region of interest" description="Disordered" evidence="2">
    <location>
        <begin position="226"/>
        <end position="249"/>
    </location>
</feature>
<organism evidence="3 4">
    <name type="scientific">Chloropicon roscoffensis</name>
    <dbReference type="NCBI Taxonomy" id="1461544"/>
    <lineage>
        <taxon>Eukaryota</taxon>
        <taxon>Viridiplantae</taxon>
        <taxon>Chlorophyta</taxon>
        <taxon>Chloropicophyceae</taxon>
        <taxon>Chloropicales</taxon>
        <taxon>Chloropicaceae</taxon>
        <taxon>Chloropicon</taxon>
    </lineage>
</organism>
<feature type="region of interest" description="Disordered" evidence="2">
    <location>
        <begin position="94"/>
        <end position="114"/>
    </location>
</feature>
<keyword evidence="4" id="KW-1185">Reference proteome</keyword>
<dbReference type="AlphaFoldDB" id="A0AAX4PCF3"/>
<gene>
    <name evidence="3" type="ORF">HKI87_07g50300</name>
</gene>
<reference evidence="3 4" key="1">
    <citation type="submission" date="2024-03" db="EMBL/GenBank/DDBJ databases">
        <title>Complete genome sequence of the green alga Chloropicon roscoffensis RCC1871.</title>
        <authorList>
            <person name="Lemieux C."/>
            <person name="Pombert J.-F."/>
            <person name="Otis C."/>
            <person name="Turmel M."/>
        </authorList>
    </citation>
    <scope>NUCLEOTIDE SEQUENCE [LARGE SCALE GENOMIC DNA]</scope>
    <source>
        <strain evidence="3 4">RCC1871</strain>
    </source>
</reference>
<dbReference type="EMBL" id="CP151507">
    <property type="protein sequence ID" value="WZN63481.1"/>
    <property type="molecule type" value="Genomic_DNA"/>
</dbReference>
<evidence type="ECO:0000256" key="2">
    <source>
        <dbReference type="SAM" id="MobiDB-lite"/>
    </source>
</evidence>
<proteinExistence type="predicted"/>
<feature type="coiled-coil region" evidence="1">
    <location>
        <begin position="29"/>
        <end position="56"/>
    </location>
</feature>
<accession>A0AAX4PCF3</accession>
<dbReference type="Proteomes" id="UP001472866">
    <property type="component" value="Chromosome 07"/>
</dbReference>
<name>A0AAX4PCF3_9CHLO</name>
<keyword evidence="1" id="KW-0175">Coiled coil</keyword>
<protein>
    <submittedName>
        <fullName evidence="3">Uncharacterized protein</fullName>
    </submittedName>
</protein>
<evidence type="ECO:0000256" key="1">
    <source>
        <dbReference type="SAM" id="Coils"/>
    </source>
</evidence>
<sequence>MEGGVQFSLASPGLGILASPEVISLRSSMNDKDIELLDLRRQLKKALKEVGTLKGEIERQDGEKADAKRRHGQSVLKLEKEILSKNEQIRSLGKDLRKSNEECSGHQNRVKEVSREKNQRIELLKEEFKVQLEAAKRHQREKEGVEERCLRLKRDLSLVRHEKKLAEDLSANEQERLRRRLKEVGEQLEQANKECARLRGKDAHKDGEVKRLRREVEEKDERIRELTKGLASGPRAQTEASVPSGLDPHSKLGFELYEREQRRKHDAMQQSLYRLQEKLDARVATSRKYKEAGRALQRKVAAMEAELRQRQEAADGLERRINALDGEVEVTCTRLGEAKAEAERARRELEAETAAREEASREASAAIAAANTFQAKVSELLAREGELESRAAETELSCRARLEEAAAMESKATALSRRLASADEHIEKMAGLLRERDLDAERGRSRFQEQQAMIERQEHELNGMRLQYEGQMKRMQQQRQELDRLKGSRPFGSRRPSLVSDHGMESEPARDTAHRHDDQVAFLRAELSRSMQREKSLILNIQDRDQKIESAERYLGNMESVVKKLSKYT</sequence>
<feature type="region of interest" description="Disordered" evidence="2">
    <location>
        <begin position="486"/>
        <end position="516"/>
    </location>
</feature>
<evidence type="ECO:0000313" key="3">
    <source>
        <dbReference type="EMBL" id="WZN63481.1"/>
    </source>
</evidence>
<feature type="compositionally biased region" description="Basic and acidic residues" evidence="2">
    <location>
        <begin position="502"/>
        <end position="516"/>
    </location>
</feature>
<feature type="coiled-coil region" evidence="1">
    <location>
        <begin position="286"/>
        <end position="362"/>
    </location>
</feature>